<protein>
    <recommendedName>
        <fullName evidence="2">DUF6604 domain-containing protein</fullName>
    </recommendedName>
</protein>
<dbReference type="EMBL" id="JAAMPI010001923">
    <property type="protein sequence ID" value="KAF4621870.1"/>
    <property type="molecule type" value="Genomic_DNA"/>
</dbReference>
<feature type="region of interest" description="Disordered" evidence="1">
    <location>
        <begin position="167"/>
        <end position="215"/>
    </location>
</feature>
<feature type="region of interest" description="Disordered" evidence="1">
    <location>
        <begin position="122"/>
        <end position="146"/>
    </location>
</feature>
<dbReference type="Proteomes" id="UP000566819">
    <property type="component" value="Unassembled WGS sequence"/>
</dbReference>
<evidence type="ECO:0000313" key="3">
    <source>
        <dbReference type="EMBL" id="KAF4621870.1"/>
    </source>
</evidence>
<reference evidence="3 4" key="1">
    <citation type="submission" date="2020-03" db="EMBL/GenBank/DDBJ databases">
        <title>Draft Genome Sequence of Cudoniella acicularis.</title>
        <authorList>
            <person name="Buettner E."/>
            <person name="Kellner H."/>
        </authorList>
    </citation>
    <scope>NUCLEOTIDE SEQUENCE [LARGE SCALE GENOMIC DNA]</scope>
    <source>
        <strain evidence="3 4">DSM 108380</strain>
    </source>
</reference>
<dbReference type="AlphaFoldDB" id="A0A8H4VVJ0"/>
<feature type="compositionally biased region" description="Basic residues" evidence="1">
    <location>
        <begin position="191"/>
        <end position="210"/>
    </location>
</feature>
<sequence length="754" mass="85842">MDNFRILDTYKAYKLREKKFTGWLRETAAKIGYTSSTTRPKNTTNAGDGPTIRISEIPHLVRLIASRGLEIPEHLCQVLRDVISQRKEASAFYKPQGQAAADQGHAYYIQVLEGALKTFENSRSSDSSEASSSRTSATVGPSSSRAENTLSNVFELLRVDNVNNEASTEAGMSGSESGGEAESDKENQSSKKGKSKVRFGKRKGKARKTQRPQQAVVRRHVPTTDIEVFDAISQFNDLEEDVDDLYFMIYCFFKDFNALREYIQERWCDYQDGLISLSAISVATNTAFELIQRSEQELLAQIPVRSGLRDYEAMADMLFIDVGLAHVDYAMTDTLYGDNEEDMNEAIAQEADFLCLPRYWDLYEWLANTPPKKISTMGRLFENPVNYRARGSHERIARDRQILYEMISECTLIKSFKVNTSSFSIPAEDEFTRGLVEMLATRKLPIWLILTSQIYCDIRWILEENVTECHTELQAMGGRVEQILNDYLDFVEPFEIPVRPAIQTTAEEIECWITNDFAEPNRTELHVSHGESEDQEPYYYLRRNPILCGLMIFRFSLTMNELGLDNSNQWGATIAAAHLYNAIRHELPSFPQWLDMEALILIHSTQRIFWRDTLPRNPSQYAISYERATGVSEMINQRKMHSNTIVPRKIEERGIQPVSVVSKQFWRRFCFAHSRPVRTLPNVEAVLNQAADREILNSLEGLRLLESSSDAGSSSSASNTLDSQLHAHLAGSLYSQFRLLHLSHALYAAFEDGV</sequence>
<dbReference type="PANTHER" id="PTHR38795:SF1">
    <property type="entry name" value="DUF6604 DOMAIN-CONTAINING PROTEIN"/>
    <property type="match status" value="1"/>
</dbReference>
<feature type="domain" description="DUF6604" evidence="2">
    <location>
        <begin position="12"/>
        <end position="299"/>
    </location>
</feature>
<accession>A0A8H4VVJ0</accession>
<dbReference type="Pfam" id="PF20253">
    <property type="entry name" value="DUF6604"/>
    <property type="match status" value="1"/>
</dbReference>
<name>A0A8H4VVJ0_9HELO</name>
<feature type="compositionally biased region" description="Low complexity" evidence="1">
    <location>
        <begin position="167"/>
        <end position="180"/>
    </location>
</feature>
<organism evidence="3 4">
    <name type="scientific">Cudoniella acicularis</name>
    <dbReference type="NCBI Taxonomy" id="354080"/>
    <lineage>
        <taxon>Eukaryota</taxon>
        <taxon>Fungi</taxon>
        <taxon>Dikarya</taxon>
        <taxon>Ascomycota</taxon>
        <taxon>Pezizomycotina</taxon>
        <taxon>Leotiomycetes</taxon>
        <taxon>Helotiales</taxon>
        <taxon>Tricladiaceae</taxon>
        <taxon>Cudoniella</taxon>
    </lineage>
</organism>
<dbReference type="InterPro" id="IPR046539">
    <property type="entry name" value="DUF6604"/>
</dbReference>
<evidence type="ECO:0000256" key="1">
    <source>
        <dbReference type="SAM" id="MobiDB-lite"/>
    </source>
</evidence>
<proteinExistence type="predicted"/>
<feature type="compositionally biased region" description="Low complexity" evidence="1">
    <location>
        <begin position="122"/>
        <end position="138"/>
    </location>
</feature>
<dbReference type="OrthoDB" id="5238236at2759"/>
<dbReference type="PANTHER" id="PTHR38795">
    <property type="entry name" value="DUF6604 DOMAIN-CONTAINING PROTEIN"/>
    <property type="match status" value="1"/>
</dbReference>
<comment type="caution">
    <text evidence="3">The sequence shown here is derived from an EMBL/GenBank/DDBJ whole genome shotgun (WGS) entry which is preliminary data.</text>
</comment>
<evidence type="ECO:0000259" key="2">
    <source>
        <dbReference type="Pfam" id="PF20253"/>
    </source>
</evidence>
<keyword evidence="4" id="KW-1185">Reference proteome</keyword>
<gene>
    <name evidence="3" type="ORF">G7Y89_g14475</name>
</gene>
<evidence type="ECO:0000313" key="4">
    <source>
        <dbReference type="Proteomes" id="UP000566819"/>
    </source>
</evidence>